<dbReference type="GO" id="GO:0016747">
    <property type="term" value="F:acyltransferase activity, transferring groups other than amino-acyl groups"/>
    <property type="evidence" value="ECO:0007669"/>
    <property type="project" value="InterPro"/>
</dbReference>
<evidence type="ECO:0000256" key="1">
    <source>
        <dbReference type="ARBA" id="ARBA00022679"/>
    </source>
</evidence>
<accession>A0A2S0NHW7</accession>
<dbReference type="InterPro" id="IPR050680">
    <property type="entry name" value="YpeA/RimI_acetyltransf"/>
</dbReference>
<dbReference type="PROSITE" id="PS51186">
    <property type="entry name" value="GNAT"/>
    <property type="match status" value="1"/>
</dbReference>
<evidence type="ECO:0000313" key="4">
    <source>
        <dbReference type="EMBL" id="AVO47765.1"/>
    </source>
</evidence>
<proteinExistence type="predicted"/>
<dbReference type="InterPro" id="IPR016181">
    <property type="entry name" value="Acyl_CoA_acyltransferase"/>
</dbReference>
<sequence length="165" mass="17901">MSLADLVVWWPRSEPVLARATTGDCEDLAAIHAASFHRGWGAEDLATMLRDPAVVAHVARRRTTAPAGGFILSRIAADEAEILTVATAPRLRGRGYGGRLVAAHLPDLMRAGVRRLFLEVEAENAPALKLYERAGFVPIGRRKGYYRTATGTADAVTMRRDLPAI</sequence>
<dbReference type="SUPFAM" id="SSF55729">
    <property type="entry name" value="Acyl-CoA N-acyltransferases (Nat)"/>
    <property type="match status" value="1"/>
</dbReference>
<dbReference type="InterPro" id="IPR000182">
    <property type="entry name" value="GNAT_dom"/>
</dbReference>
<organism evidence="4 5">
    <name type="scientific">Phreatobacter cathodiphilus</name>
    <dbReference type="NCBI Taxonomy" id="1868589"/>
    <lineage>
        <taxon>Bacteria</taxon>
        <taxon>Pseudomonadati</taxon>
        <taxon>Pseudomonadota</taxon>
        <taxon>Alphaproteobacteria</taxon>
        <taxon>Hyphomicrobiales</taxon>
        <taxon>Phreatobacteraceae</taxon>
        <taxon>Phreatobacter</taxon>
    </lineage>
</organism>
<reference evidence="4 5" key="1">
    <citation type="submission" date="2018-03" db="EMBL/GenBank/DDBJ databases">
        <title>Genome sequencing of Phreatobacter sp.</title>
        <authorList>
            <person name="Kim S.-J."/>
            <person name="Heo J."/>
            <person name="Kwon S.-W."/>
        </authorList>
    </citation>
    <scope>NUCLEOTIDE SEQUENCE [LARGE SCALE GENOMIC DNA]</scope>
    <source>
        <strain evidence="4 5">S-12</strain>
    </source>
</reference>
<keyword evidence="1 4" id="KW-0808">Transferase</keyword>
<dbReference type="Proteomes" id="UP000237889">
    <property type="component" value="Chromosome"/>
</dbReference>
<evidence type="ECO:0000313" key="5">
    <source>
        <dbReference type="Proteomes" id="UP000237889"/>
    </source>
</evidence>
<dbReference type="OrthoDB" id="9804026at2"/>
<dbReference type="PANTHER" id="PTHR43420">
    <property type="entry name" value="ACETYLTRANSFERASE"/>
    <property type="match status" value="1"/>
</dbReference>
<dbReference type="AlphaFoldDB" id="A0A2S0NHW7"/>
<dbReference type="KEGG" id="phr:C6569_18770"/>
<keyword evidence="5" id="KW-1185">Reference proteome</keyword>
<name>A0A2S0NHW7_9HYPH</name>
<dbReference type="Gene3D" id="3.40.630.30">
    <property type="match status" value="1"/>
</dbReference>
<evidence type="ECO:0000259" key="3">
    <source>
        <dbReference type="PROSITE" id="PS51186"/>
    </source>
</evidence>
<protein>
    <submittedName>
        <fullName evidence="4">Ribosomal-protein-alanine N-acetyltransferase RimI</fullName>
    </submittedName>
</protein>
<dbReference type="EMBL" id="CP027668">
    <property type="protein sequence ID" value="AVO47765.1"/>
    <property type="molecule type" value="Genomic_DNA"/>
</dbReference>
<evidence type="ECO:0000256" key="2">
    <source>
        <dbReference type="ARBA" id="ARBA00023315"/>
    </source>
</evidence>
<gene>
    <name evidence="4" type="ORF">C6569_18770</name>
</gene>
<feature type="domain" description="N-acetyltransferase" evidence="3">
    <location>
        <begin position="15"/>
        <end position="163"/>
    </location>
</feature>
<dbReference type="Pfam" id="PF00583">
    <property type="entry name" value="Acetyltransf_1"/>
    <property type="match status" value="1"/>
</dbReference>
<keyword evidence="2" id="KW-0012">Acyltransferase</keyword>
<dbReference type="PANTHER" id="PTHR43420:SF44">
    <property type="entry name" value="ACETYLTRANSFERASE YPEA"/>
    <property type="match status" value="1"/>
</dbReference>